<dbReference type="OrthoDB" id="4492263at2759"/>
<reference evidence="1" key="1">
    <citation type="submission" date="2020-11" db="EMBL/GenBank/DDBJ databases">
        <authorList>
            <consortium name="DOE Joint Genome Institute"/>
            <person name="Ahrendt S."/>
            <person name="Riley R."/>
            <person name="Andreopoulos W."/>
            <person name="Labutti K."/>
            <person name="Pangilinan J."/>
            <person name="Ruiz-Duenas F.J."/>
            <person name="Barrasa J.M."/>
            <person name="Sanchez-Garcia M."/>
            <person name="Camarero S."/>
            <person name="Miyauchi S."/>
            <person name="Serrano A."/>
            <person name="Linde D."/>
            <person name="Babiker R."/>
            <person name="Drula E."/>
            <person name="Ayuso-Fernandez I."/>
            <person name="Pacheco R."/>
            <person name="Padilla G."/>
            <person name="Ferreira P."/>
            <person name="Barriuso J."/>
            <person name="Kellner H."/>
            <person name="Castanera R."/>
            <person name="Alfaro M."/>
            <person name="Ramirez L."/>
            <person name="Pisabarro A.G."/>
            <person name="Kuo A."/>
            <person name="Tritt A."/>
            <person name="Lipzen A."/>
            <person name="He G."/>
            <person name="Yan M."/>
            <person name="Ng V."/>
            <person name="Cullen D."/>
            <person name="Martin F."/>
            <person name="Rosso M.-N."/>
            <person name="Henrissat B."/>
            <person name="Hibbett D."/>
            <person name="Martinez A.T."/>
            <person name="Grigoriev I.V."/>
        </authorList>
    </citation>
    <scope>NUCLEOTIDE SEQUENCE</scope>
    <source>
        <strain evidence="1">CIRM-BRFM 674</strain>
    </source>
</reference>
<comment type="caution">
    <text evidence="1">The sequence shown here is derived from an EMBL/GenBank/DDBJ whole genome shotgun (WGS) entry which is preliminary data.</text>
</comment>
<dbReference type="AlphaFoldDB" id="A0A9P6CSD6"/>
<accession>A0A9P6CSD6</accession>
<sequence length="293" mass="30218">MFGAYAQTSFPSVIVCPNTCATQIPPCAFGQILSGSKGCWKCCRVINPTCPTAACTAVPPVCPEDEIVTGTEGCWGCYILPTPQPIPGLVCPVAITNASTATLCAKEPLPCPLGEVLAGTEGCYRCCKPIRPIICPKTVSSSLIACPLVRPICLEDEVLTTSAVLPPISGILCPLGLNATNQSTAICFAEPPTCALDEVLPGVDGCWRCCRPIRPIICPQTTTSTTSDDLCFAKNPPCGPGSAAVDSHGCWKCCALTLPNCAAQVCSPTPPVCPAGSSPAGRDGCWGSCCFSV</sequence>
<evidence type="ECO:0000313" key="1">
    <source>
        <dbReference type="EMBL" id="KAF9478101.1"/>
    </source>
</evidence>
<gene>
    <name evidence="1" type="ORF">BDN70DRAFT_809434</name>
</gene>
<keyword evidence="2" id="KW-1185">Reference proteome</keyword>
<organism evidence="1 2">
    <name type="scientific">Pholiota conissans</name>
    <dbReference type="NCBI Taxonomy" id="109636"/>
    <lineage>
        <taxon>Eukaryota</taxon>
        <taxon>Fungi</taxon>
        <taxon>Dikarya</taxon>
        <taxon>Basidiomycota</taxon>
        <taxon>Agaricomycotina</taxon>
        <taxon>Agaricomycetes</taxon>
        <taxon>Agaricomycetidae</taxon>
        <taxon>Agaricales</taxon>
        <taxon>Agaricineae</taxon>
        <taxon>Strophariaceae</taxon>
        <taxon>Pholiota</taxon>
    </lineage>
</organism>
<evidence type="ECO:0000313" key="2">
    <source>
        <dbReference type="Proteomes" id="UP000807469"/>
    </source>
</evidence>
<protein>
    <submittedName>
        <fullName evidence="1">Uncharacterized protein</fullName>
    </submittedName>
</protein>
<dbReference type="Proteomes" id="UP000807469">
    <property type="component" value="Unassembled WGS sequence"/>
</dbReference>
<dbReference type="EMBL" id="MU155242">
    <property type="protein sequence ID" value="KAF9478101.1"/>
    <property type="molecule type" value="Genomic_DNA"/>
</dbReference>
<proteinExistence type="predicted"/>
<name>A0A9P6CSD6_9AGAR</name>